<dbReference type="RefSeq" id="WP_135943453.1">
    <property type="nucleotide sequence ID" value="NZ_BMEI01000001.1"/>
</dbReference>
<name>A0A4S2HDX9_9PROT</name>
<evidence type="ECO:0000256" key="4">
    <source>
        <dbReference type="NCBIfam" id="TIGR03241"/>
    </source>
</evidence>
<evidence type="ECO:0000256" key="3">
    <source>
        <dbReference type="HAMAP-Rule" id="MF_01172"/>
    </source>
</evidence>
<dbReference type="GO" id="GO:0009015">
    <property type="term" value="F:N-succinylarginine dihydrolase activity"/>
    <property type="evidence" value="ECO:0007669"/>
    <property type="project" value="UniProtKB-UniRule"/>
</dbReference>
<gene>
    <name evidence="3 5" type="primary">astB</name>
    <name evidence="5" type="ORF">E5162_03000</name>
</gene>
<dbReference type="OrthoDB" id="248552at2"/>
<comment type="function">
    <text evidence="3">Catalyzes the hydrolysis of N(2)-succinylarginine into N(2)-succinylornithine, ammonia and CO(2).</text>
</comment>
<dbReference type="InterPro" id="IPR037031">
    <property type="entry name" value="AstB_sf"/>
</dbReference>
<keyword evidence="6" id="KW-1185">Reference proteome</keyword>
<sequence>MSATVEANFDGLVGPTHNYGGLAPGNLASATNKGAVSSPRAGVLEGLAKAKRLHDAGLVQGFLPPHDRPFIAGLREVGFTGSDRQVWESAFKSDPVLARNMMSASSMWAANAAMVSPSADTRDGRVHFTPANLMTALHRSIEGPQTRRALDRIFPDSGCFAVHDTLPYQSDFADEGAANHVRLCARHGEPGVELLVFGRDAHESWQAKYPARQTRQSVEAIARRHGLDPARTVIARQSRTAIEAGAFHNDVVCVGNETVLFLHAQAFEDQATVYEDIRKAADGLFEPVFVEVTASEVPLEDAIRSYLFNSQLLTWPGEDRMVVLAPKETEETGSTRAYCEKLVAGNGPIGRVDYADVRQSMRNGGGPACLRLRVVLSEGERAAVNPGAMFSDGLYEELTAWAVAHYREELAPGDLADPDLVDEAQGALDALTQIMKLGSDFYPFQRA</sequence>
<reference evidence="5 6" key="1">
    <citation type="journal article" date="2013" name="Int. J. Syst. Evol. Microbiol.">
        <title>Marinicauda pacifica gen. nov., sp. nov., a prosthecate alphaproteobacterium of the family Hyphomonadaceae isolated from deep seawater.</title>
        <authorList>
            <person name="Zhang X.Y."/>
            <person name="Li G.W."/>
            <person name="Wang C.S."/>
            <person name="Zhang Y.J."/>
            <person name="Xu X.W."/>
            <person name="Li H."/>
            <person name="Liu A."/>
            <person name="Liu C."/>
            <person name="Xie B.B."/>
            <person name="Qin Q.L."/>
            <person name="Xu Z."/>
            <person name="Chen X.L."/>
            <person name="Zhou B.C."/>
            <person name="Zhang Y.Z."/>
        </authorList>
    </citation>
    <scope>NUCLEOTIDE SEQUENCE [LARGE SCALE GENOMIC DNA]</scope>
    <source>
        <strain evidence="5 6">P-1 km-3</strain>
    </source>
</reference>
<evidence type="ECO:0000313" key="6">
    <source>
        <dbReference type="Proteomes" id="UP000305451"/>
    </source>
</evidence>
<proteinExistence type="inferred from homology"/>
<comment type="similarity">
    <text evidence="3">Belongs to the succinylarginine dihydrolase family.</text>
</comment>
<feature type="binding site" evidence="3">
    <location>
        <position position="250"/>
    </location>
    <ligand>
        <name>substrate</name>
    </ligand>
</feature>
<dbReference type="AlphaFoldDB" id="A0A4S2HDX9"/>
<dbReference type="EC" id="3.5.3.23" evidence="3 4"/>
<feature type="active site" evidence="3">
    <location>
        <position position="175"/>
    </location>
</feature>
<evidence type="ECO:0000256" key="1">
    <source>
        <dbReference type="ARBA" id="ARBA00022503"/>
    </source>
</evidence>
<feature type="binding site" evidence="3">
    <location>
        <position position="212"/>
    </location>
    <ligand>
        <name>substrate</name>
    </ligand>
</feature>
<dbReference type="GO" id="GO:0019545">
    <property type="term" value="P:L-arginine catabolic process to succinate"/>
    <property type="evidence" value="ECO:0007669"/>
    <property type="project" value="UniProtKB-UniRule"/>
</dbReference>
<feature type="binding site" evidence="3">
    <location>
        <position position="363"/>
    </location>
    <ligand>
        <name>substrate</name>
    </ligand>
</feature>
<dbReference type="EMBL" id="SRXV01000001">
    <property type="protein sequence ID" value="TGY94257.1"/>
    <property type="molecule type" value="Genomic_DNA"/>
</dbReference>
<dbReference type="NCBIfam" id="TIGR03241">
    <property type="entry name" value="arg_catab_astB"/>
    <property type="match status" value="1"/>
</dbReference>
<comment type="subunit">
    <text evidence="3">Homodimer.</text>
</comment>
<keyword evidence="1 3" id="KW-0056">Arginine metabolism</keyword>
<feature type="binding site" evidence="3">
    <location>
        <begin position="138"/>
        <end position="139"/>
    </location>
    <ligand>
        <name>substrate</name>
    </ligand>
</feature>
<dbReference type="Gene3D" id="3.75.10.20">
    <property type="entry name" value="Succinylarginine dihydrolase"/>
    <property type="match status" value="1"/>
</dbReference>
<dbReference type="PANTHER" id="PTHR30420:SF2">
    <property type="entry name" value="N-SUCCINYLARGININE DIHYDROLASE"/>
    <property type="match status" value="1"/>
</dbReference>
<evidence type="ECO:0000313" key="5">
    <source>
        <dbReference type="EMBL" id="TGY94257.1"/>
    </source>
</evidence>
<keyword evidence="2 3" id="KW-0378">Hydrolase</keyword>
<organism evidence="5 6">
    <name type="scientific">Marinicauda pacifica</name>
    <dbReference type="NCBI Taxonomy" id="1133559"/>
    <lineage>
        <taxon>Bacteria</taxon>
        <taxon>Pseudomonadati</taxon>
        <taxon>Pseudomonadota</taxon>
        <taxon>Alphaproteobacteria</taxon>
        <taxon>Maricaulales</taxon>
        <taxon>Maricaulaceae</taxon>
        <taxon>Marinicauda</taxon>
    </lineage>
</organism>
<dbReference type="UniPathway" id="UPA00185">
    <property type="reaction ID" value="UER00280"/>
</dbReference>
<dbReference type="GO" id="GO:0019544">
    <property type="term" value="P:L-arginine catabolic process to L-glutamate"/>
    <property type="evidence" value="ECO:0007669"/>
    <property type="project" value="UniProtKB-UniRule"/>
</dbReference>
<dbReference type="NCBIfam" id="NF009789">
    <property type="entry name" value="PRK13281.1"/>
    <property type="match status" value="1"/>
</dbReference>
<protein>
    <recommendedName>
        <fullName evidence="3 4">N-succinylarginine dihydrolase</fullName>
        <ecNumber evidence="3 4">3.5.3.23</ecNumber>
    </recommendedName>
</protein>
<dbReference type="SUPFAM" id="SSF55909">
    <property type="entry name" value="Pentein"/>
    <property type="match status" value="1"/>
</dbReference>
<comment type="catalytic activity">
    <reaction evidence="3">
        <text>N(2)-succinyl-L-arginine + 2 H2O + 2 H(+) = N(2)-succinyl-L-ornithine + 2 NH4(+) + CO2</text>
        <dbReference type="Rhea" id="RHEA:19533"/>
        <dbReference type="ChEBI" id="CHEBI:15377"/>
        <dbReference type="ChEBI" id="CHEBI:15378"/>
        <dbReference type="ChEBI" id="CHEBI:16526"/>
        <dbReference type="ChEBI" id="CHEBI:28938"/>
        <dbReference type="ChEBI" id="CHEBI:58241"/>
        <dbReference type="ChEBI" id="CHEBI:58514"/>
        <dbReference type="EC" id="3.5.3.23"/>
    </reaction>
</comment>
<feature type="active site" description="Nucleophile" evidence="3">
    <location>
        <position position="369"/>
    </location>
</feature>
<accession>A0A4S2HDX9</accession>
<dbReference type="Proteomes" id="UP000305451">
    <property type="component" value="Unassembled WGS sequence"/>
</dbReference>
<evidence type="ECO:0000256" key="2">
    <source>
        <dbReference type="ARBA" id="ARBA00022801"/>
    </source>
</evidence>
<dbReference type="Pfam" id="PF04996">
    <property type="entry name" value="AstB"/>
    <property type="match status" value="1"/>
</dbReference>
<feature type="active site" evidence="3">
    <location>
        <position position="248"/>
    </location>
</feature>
<feature type="binding site" evidence="3">
    <location>
        <begin position="20"/>
        <end position="29"/>
    </location>
    <ligand>
        <name>substrate</name>
    </ligand>
</feature>
<comment type="pathway">
    <text evidence="3">Amino-acid degradation; L-arginine degradation via AST pathway; L-glutamate and succinate from L-arginine: step 2/5.</text>
</comment>
<feature type="binding site" evidence="3">
    <location>
        <position position="111"/>
    </location>
    <ligand>
        <name>substrate</name>
    </ligand>
</feature>
<dbReference type="PANTHER" id="PTHR30420">
    <property type="entry name" value="N-SUCCINYLARGININE DIHYDROLASE"/>
    <property type="match status" value="1"/>
</dbReference>
<dbReference type="HAMAP" id="MF_01172">
    <property type="entry name" value="AstB"/>
    <property type="match status" value="1"/>
</dbReference>
<comment type="caution">
    <text evidence="5">The sequence shown here is derived from an EMBL/GenBank/DDBJ whole genome shotgun (WGS) entry which is preliminary data.</text>
</comment>
<dbReference type="InterPro" id="IPR007079">
    <property type="entry name" value="SuccinylArg_d-Hdrlase_AstB"/>
</dbReference>